<sequence length="256" mass="27634">MIGEPELDGAWEQAQPAGTAREDAAYEEASARGPGRTPWRWVLVTALVTSALWAGGLRAFGDRLTEPEVAYRITDNLCAQMKASAIAGLLGPLPDSDTSQSEVRHEAMDRAVCSRSGAHPDSGPAEAGAYYVQARVELHKKTDPAAEFALRTMYDRTDGDDVDPWETVPGLGEQALVTGPEDEDQEQDHIVLRVRDGGAVFTLGVVFLDLSTGEGGEEGVGAAERAPRPRPRPDRETLKAALIEDMRTLMDALHED</sequence>
<feature type="compositionally biased region" description="Basic and acidic residues" evidence="1">
    <location>
        <begin position="225"/>
        <end position="235"/>
    </location>
</feature>
<dbReference type="AlphaFoldDB" id="A0AAU2JWC8"/>
<name>A0AAU2JWC8_9ACTN</name>
<feature type="region of interest" description="Disordered" evidence="1">
    <location>
        <begin position="1"/>
        <end position="33"/>
    </location>
</feature>
<reference evidence="2" key="1">
    <citation type="submission" date="2022-10" db="EMBL/GenBank/DDBJ databases">
        <title>The complete genomes of actinobacterial strains from the NBC collection.</title>
        <authorList>
            <person name="Joergensen T.S."/>
            <person name="Alvarez Arevalo M."/>
            <person name="Sterndorff E.B."/>
            <person name="Faurdal D."/>
            <person name="Vuksanovic O."/>
            <person name="Mourched A.-S."/>
            <person name="Charusanti P."/>
            <person name="Shaw S."/>
            <person name="Blin K."/>
            <person name="Weber T."/>
        </authorList>
    </citation>
    <scope>NUCLEOTIDE SEQUENCE</scope>
    <source>
        <strain evidence="2">NBC_00049</strain>
    </source>
</reference>
<gene>
    <name evidence="2" type="ORF">OG327_22030</name>
</gene>
<proteinExistence type="predicted"/>
<organism evidence="2">
    <name type="scientific">Streptomyces sp. NBC_00049</name>
    <dbReference type="NCBI Taxonomy" id="2903617"/>
    <lineage>
        <taxon>Bacteria</taxon>
        <taxon>Bacillati</taxon>
        <taxon>Actinomycetota</taxon>
        <taxon>Actinomycetes</taxon>
        <taxon>Kitasatosporales</taxon>
        <taxon>Streptomycetaceae</taxon>
        <taxon>Streptomyces</taxon>
    </lineage>
</organism>
<evidence type="ECO:0000256" key="1">
    <source>
        <dbReference type="SAM" id="MobiDB-lite"/>
    </source>
</evidence>
<evidence type="ECO:0000313" key="2">
    <source>
        <dbReference type="EMBL" id="WTU75788.1"/>
    </source>
</evidence>
<feature type="region of interest" description="Disordered" evidence="1">
    <location>
        <begin position="214"/>
        <end position="235"/>
    </location>
</feature>
<protein>
    <submittedName>
        <fullName evidence="2">Uncharacterized protein</fullName>
    </submittedName>
</protein>
<accession>A0AAU2JWC8</accession>
<dbReference type="EMBL" id="CP108264">
    <property type="protein sequence ID" value="WTU75788.1"/>
    <property type="molecule type" value="Genomic_DNA"/>
</dbReference>